<evidence type="ECO:0000313" key="1">
    <source>
        <dbReference type="EMBL" id="GAA5193619.1"/>
    </source>
</evidence>
<proteinExistence type="predicted"/>
<dbReference type="EMBL" id="BAABLF010000026">
    <property type="protein sequence ID" value="GAA5193619.1"/>
    <property type="molecule type" value="Genomic_DNA"/>
</dbReference>
<evidence type="ECO:0008006" key="3">
    <source>
        <dbReference type="Google" id="ProtNLM"/>
    </source>
</evidence>
<accession>A0ABP9SBK1</accession>
<name>A0ABP9SBK1_9GAMM</name>
<protein>
    <recommendedName>
        <fullName evidence="3">Lipoprotein</fullName>
    </recommendedName>
</protein>
<organism evidence="1 2">
    <name type="scientific">Ferrimonas gelatinilytica</name>
    <dbReference type="NCBI Taxonomy" id="1255257"/>
    <lineage>
        <taxon>Bacteria</taxon>
        <taxon>Pseudomonadati</taxon>
        <taxon>Pseudomonadota</taxon>
        <taxon>Gammaproteobacteria</taxon>
        <taxon>Alteromonadales</taxon>
        <taxon>Ferrimonadaceae</taxon>
        <taxon>Ferrimonas</taxon>
    </lineage>
</organism>
<dbReference type="PROSITE" id="PS51257">
    <property type="entry name" value="PROKAR_LIPOPROTEIN"/>
    <property type="match status" value="1"/>
</dbReference>
<comment type="caution">
    <text evidence="1">The sequence shown here is derived from an EMBL/GenBank/DDBJ whole genome shotgun (WGS) entry which is preliminary data.</text>
</comment>
<reference evidence="2" key="1">
    <citation type="journal article" date="2019" name="Int. J. Syst. Evol. Microbiol.">
        <title>The Global Catalogue of Microorganisms (GCM) 10K type strain sequencing project: providing services to taxonomists for standard genome sequencing and annotation.</title>
        <authorList>
            <consortium name="The Broad Institute Genomics Platform"/>
            <consortium name="The Broad Institute Genome Sequencing Center for Infectious Disease"/>
            <person name="Wu L."/>
            <person name="Ma J."/>
        </authorList>
    </citation>
    <scope>NUCLEOTIDE SEQUENCE [LARGE SCALE GENOMIC DNA]</scope>
    <source>
        <strain evidence="2">JCM 18720</strain>
    </source>
</reference>
<dbReference type="Proteomes" id="UP001501600">
    <property type="component" value="Unassembled WGS sequence"/>
</dbReference>
<evidence type="ECO:0000313" key="2">
    <source>
        <dbReference type="Proteomes" id="UP001501600"/>
    </source>
</evidence>
<keyword evidence="2" id="KW-1185">Reference proteome</keyword>
<gene>
    <name evidence="1" type="ORF">GCM10025772_24880</name>
</gene>
<sequence>MRVSDKSVVHLKEEMMKKLIMLAGALALTACGGDGGSDTDPNLSIPDPDTGVLDGIWSGTDVVMDMDFFVPMSLEVSGNSITAAKYYSEDLSYWESLDINAQIESNGDLLNITLSDGEEVFGAYLDESYMVIADPYNLELMLLQRGEAAIGAFSAEDLQGTWSGKNYYGDENGKIIEDNFTVECDDNYLCQGTLRNGTINVTVSFAWHEEFHGVFSGDIMSAEAGSGKIGLLMSRDKQAVAIASCFDYHCEFAWGLRSGQ</sequence>